<gene>
    <name evidence="1" type="ORF">SAMN03080601_01461</name>
</gene>
<accession>A0A1T5EZ29</accession>
<sequence length="246" mass="28543">MKPIIVSTFLFLILSSCKTQTECLVIKNKTASELSKKQHQYFVDVLRKTYALDNEPQLFNLFLNDLFTAYQKEDIHLLAHIAVDLKQDIERLEEVNMLLKIRDMQHYYYFYPEVITKQRISIVSQDSLSSNKELVASIFPDNYSEAYIGNTPFPHIIIINNDGVQHILSGIQLFEGISFVQDLKQIDSKTTEYMVDYIGHAGGVYFYPLSAFIINNAREEIERPEIRRILSVIFWKLLCLNAGVDF</sequence>
<dbReference type="RefSeq" id="WP_079557226.1">
    <property type="nucleotide sequence ID" value="NZ_CP021904.1"/>
</dbReference>
<dbReference type="Proteomes" id="UP000191055">
    <property type="component" value="Unassembled WGS sequence"/>
</dbReference>
<proteinExistence type="predicted"/>
<dbReference type="AlphaFoldDB" id="A0A1T5EZ29"/>
<reference evidence="1 2" key="1">
    <citation type="submission" date="2017-02" db="EMBL/GenBank/DDBJ databases">
        <authorList>
            <person name="Peterson S.W."/>
        </authorList>
    </citation>
    <scope>NUCLEOTIDE SEQUENCE [LARGE SCALE GENOMIC DNA]</scope>
    <source>
        <strain evidence="1 2">DSM 24412</strain>
    </source>
</reference>
<organism evidence="1 2">
    <name type="scientific">Alkalitalea saponilacus</name>
    <dbReference type="NCBI Taxonomy" id="889453"/>
    <lineage>
        <taxon>Bacteria</taxon>
        <taxon>Pseudomonadati</taxon>
        <taxon>Bacteroidota</taxon>
        <taxon>Bacteroidia</taxon>
        <taxon>Marinilabiliales</taxon>
        <taxon>Marinilabiliaceae</taxon>
        <taxon>Alkalitalea</taxon>
    </lineage>
</organism>
<evidence type="ECO:0000313" key="2">
    <source>
        <dbReference type="Proteomes" id="UP000191055"/>
    </source>
</evidence>
<dbReference type="PROSITE" id="PS51257">
    <property type="entry name" value="PROKAR_LIPOPROTEIN"/>
    <property type="match status" value="1"/>
</dbReference>
<dbReference type="OrthoDB" id="9913858at2"/>
<protein>
    <submittedName>
        <fullName evidence="1">Uncharacterized protein</fullName>
    </submittedName>
</protein>
<evidence type="ECO:0000313" key="1">
    <source>
        <dbReference type="EMBL" id="SKB88970.1"/>
    </source>
</evidence>
<dbReference type="EMBL" id="FUYV01000006">
    <property type="protein sequence ID" value="SKB88970.1"/>
    <property type="molecule type" value="Genomic_DNA"/>
</dbReference>
<keyword evidence="2" id="KW-1185">Reference proteome</keyword>
<name>A0A1T5EZ29_9BACT</name>
<dbReference type="STRING" id="889453.SAMN03080601_01461"/>
<dbReference type="KEGG" id="asx:CDL62_01770"/>